<dbReference type="PROSITE" id="PS50987">
    <property type="entry name" value="HTH_ARSR_2"/>
    <property type="match status" value="1"/>
</dbReference>
<organism evidence="4 5">
    <name type="scientific">Nocardioides salarius</name>
    <dbReference type="NCBI Taxonomy" id="374513"/>
    <lineage>
        <taxon>Bacteria</taxon>
        <taxon>Bacillati</taxon>
        <taxon>Actinomycetota</taxon>
        <taxon>Actinomycetes</taxon>
        <taxon>Propionibacteriales</taxon>
        <taxon>Nocardioidaceae</taxon>
        <taxon>Nocardioides</taxon>
    </lineage>
</organism>
<evidence type="ECO:0000313" key="4">
    <source>
        <dbReference type="EMBL" id="MBM7509746.1"/>
    </source>
</evidence>
<dbReference type="PANTHER" id="PTHR43428">
    <property type="entry name" value="ARSENATE REDUCTASE"/>
    <property type="match status" value="1"/>
</dbReference>
<dbReference type="Gene3D" id="3.40.50.2300">
    <property type="match status" value="1"/>
</dbReference>
<protein>
    <submittedName>
        <fullName evidence="4">Protein-tyrosine-phosphatase/DNA-binding HxlR family transcriptional regulator</fullName>
    </submittedName>
</protein>
<dbReference type="InterPro" id="IPR036388">
    <property type="entry name" value="WH-like_DNA-bd_sf"/>
</dbReference>
<dbReference type="InterPro" id="IPR023485">
    <property type="entry name" value="Ptyr_pPase"/>
</dbReference>
<dbReference type="EMBL" id="JAFBBZ010000001">
    <property type="protein sequence ID" value="MBM7509746.1"/>
    <property type="molecule type" value="Genomic_DNA"/>
</dbReference>
<dbReference type="SUPFAM" id="SSF52788">
    <property type="entry name" value="Phosphotyrosine protein phosphatases I"/>
    <property type="match status" value="1"/>
</dbReference>
<dbReference type="InterPro" id="IPR011991">
    <property type="entry name" value="ArsR-like_HTH"/>
</dbReference>
<dbReference type="Pfam" id="PF12840">
    <property type="entry name" value="HTH_20"/>
    <property type="match status" value="1"/>
</dbReference>
<dbReference type="SMART" id="SM00226">
    <property type="entry name" value="LMWPc"/>
    <property type="match status" value="1"/>
</dbReference>
<feature type="domain" description="HTH arsR-type" evidence="3">
    <location>
        <begin position="5"/>
        <end position="98"/>
    </location>
</feature>
<dbReference type="PANTHER" id="PTHR43428:SF1">
    <property type="entry name" value="ARSENATE REDUCTASE"/>
    <property type="match status" value="1"/>
</dbReference>
<evidence type="ECO:0000256" key="2">
    <source>
        <dbReference type="SAM" id="MobiDB-lite"/>
    </source>
</evidence>
<evidence type="ECO:0000259" key="3">
    <source>
        <dbReference type="PROSITE" id="PS50987"/>
    </source>
</evidence>
<proteinExistence type="predicted"/>
<comment type="caution">
    <text evidence="4">The sequence shown here is derived from an EMBL/GenBank/DDBJ whole genome shotgun (WGS) entry which is preliminary data.</text>
</comment>
<keyword evidence="1" id="KW-0059">Arsenical resistance</keyword>
<dbReference type="InterPro" id="IPR036390">
    <property type="entry name" value="WH_DNA-bd_sf"/>
</dbReference>
<feature type="region of interest" description="Disordered" evidence="2">
    <location>
        <begin position="226"/>
        <end position="247"/>
    </location>
</feature>
<dbReference type="Proteomes" id="UP000732378">
    <property type="component" value="Unassembled WGS sequence"/>
</dbReference>
<gene>
    <name evidence="4" type="ORF">JOE61_003560</name>
</gene>
<keyword evidence="5" id="KW-1185">Reference proteome</keyword>
<name>A0ABS2MEY9_9ACTN</name>
<dbReference type="Gene3D" id="1.10.10.10">
    <property type="entry name" value="Winged helix-like DNA-binding domain superfamily/Winged helix DNA-binding domain"/>
    <property type="match status" value="1"/>
</dbReference>
<accession>A0ABS2MEY9</accession>
<sequence>MDVEANGEALAVRVARHAALADEARLRVVDLLSLGDASPGELRAALGLSSNLLAHHLGVLERAGLVRRHPSQADRRRSYVTLLPGALDALLVTGSDAQEALAARRVVFVCTANSARSQLAAALWNSAATVPGVSAGTHPADQVAPGARAVAQRRGLHLAGSPVRLADVAADGDLLVTVCDRAHEELAGREPLGPHWSVPDPVPVGTDDAFDDAATEIERRVALLATRMSPRTSPQQGPEPHHPEENA</sequence>
<reference evidence="4 5" key="1">
    <citation type="submission" date="2021-01" db="EMBL/GenBank/DDBJ databases">
        <title>Sequencing the genomes of 1000 actinobacteria strains.</title>
        <authorList>
            <person name="Klenk H.-P."/>
        </authorList>
    </citation>
    <scope>NUCLEOTIDE SEQUENCE [LARGE SCALE GENOMIC DNA]</scope>
    <source>
        <strain evidence="4 5">DSM 18239</strain>
    </source>
</reference>
<dbReference type="SUPFAM" id="SSF46785">
    <property type="entry name" value="Winged helix' DNA-binding domain"/>
    <property type="match status" value="1"/>
</dbReference>
<evidence type="ECO:0000256" key="1">
    <source>
        <dbReference type="ARBA" id="ARBA00022849"/>
    </source>
</evidence>
<dbReference type="CDD" id="cd00090">
    <property type="entry name" value="HTH_ARSR"/>
    <property type="match status" value="1"/>
</dbReference>
<evidence type="ECO:0000313" key="5">
    <source>
        <dbReference type="Proteomes" id="UP000732378"/>
    </source>
</evidence>
<dbReference type="RefSeq" id="WP_193667583.1">
    <property type="nucleotide sequence ID" value="NZ_JACDTV010000002.1"/>
</dbReference>
<dbReference type="Pfam" id="PF01451">
    <property type="entry name" value="LMWPc"/>
    <property type="match status" value="1"/>
</dbReference>
<dbReference type="InterPro" id="IPR036196">
    <property type="entry name" value="Ptyr_pPase_sf"/>
</dbReference>
<dbReference type="InterPro" id="IPR001845">
    <property type="entry name" value="HTH_ArsR_DNA-bd_dom"/>
</dbReference>
<dbReference type="SMART" id="SM00418">
    <property type="entry name" value="HTH_ARSR"/>
    <property type="match status" value="1"/>
</dbReference>